<geneLocation type="plasmid" evidence="1 2">
    <name>unnamed6</name>
</geneLocation>
<sequence length="190" mass="21861">MAHPALQAVLARHHFHYRDFLDLHSFTLLEQPLPNLAADRIDYTLRDLYKLGVLAKSDIEWFLEGLRVHEGRIVVGSAAHARWFKLQYTYLTEQYFAGAQNQAANRFLRALIEPYYEAGQLTLADFEQDDAYLLGRLREITGQPVTELYSTWMQSEPPDLPLALKPRFVDPEILLGEKIVRLSELGDAYA</sequence>
<organism evidence="1 2">
    <name type="scientific">Hymenobacter volaticus</name>
    <dbReference type="NCBI Taxonomy" id="2932254"/>
    <lineage>
        <taxon>Bacteria</taxon>
        <taxon>Pseudomonadati</taxon>
        <taxon>Bacteroidota</taxon>
        <taxon>Cytophagia</taxon>
        <taxon>Cytophagales</taxon>
        <taxon>Hymenobacteraceae</taxon>
        <taxon>Hymenobacter</taxon>
    </lineage>
</organism>
<dbReference type="RefSeq" id="WP_245127537.1">
    <property type="nucleotide sequence ID" value="NZ_CP095067.1"/>
</dbReference>
<evidence type="ECO:0000313" key="2">
    <source>
        <dbReference type="Proteomes" id="UP000830401"/>
    </source>
</evidence>
<proteinExistence type="predicted"/>
<protein>
    <submittedName>
        <fullName evidence="1">Uncharacterized protein</fullName>
    </submittedName>
</protein>
<gene>
    <name evidence="1" type="ORF">MUN86_29140</name>
</gene>
<dbReference type="Gene3D" id="1.10.3210.10">
    <property type="entry name" value="Hypothetical protein af1432"/>
    <property type="match status" value="1"/>
</dbReference>
<dbReference type="Proteomes" id="UP000830401">
    <property type="component" value="Plasmid unnamed6"/>
</dbReference>
<name>A0ABY4GFG2_9BACT</name>
<keyword evidence="1" id="KW-0614">Plasmid</keyword>
<evidence type="ECO:0000313" key="1">
    <source>
        <dbReference type="EMBL" id="UOQ69687.1"/>
    </source>
</evidence>
<keyword evidence="2" id="KW-1185">Reference proteome</keyword>
<dbReference type="SUPFAM" id="SSF109604">
    <property type="entry name" value="HD-domain/PDEase-like"/>
    <property type="match status" value="1"/>
</dbReference>
<accession>A0ABY4GFG2</accession>
<reference evidence="1" key="1">
    <citation type="submission" date="2022-04" db="EMBL/GenBank/DDBJ databases">
        <title>Hymenobacter sp. isolated from the air.</title>
        <authorList>
            <person name="Won M."/>
            <person name="Lee C.-M."/>
            <person name="Woen H.-Y."/>
            <person name="Kwon S.-W."/>
        </authorList>
    </citation>
    <scope>NUCLEOTIDE SEQUENCE</scope>
    <source>
        <strain evidence="1">5420S-77</strain>
        <plasmid evidence="1">unnamed6</plasmid>
    </source>
</reference>
<dbReference type="EMBL" id="CP095067">
    <property type="protein sequence ID" value="UOQ69687.1"/>
    <property type="molecule type" value="Genomic_DNA"/>
</dbReference>